<evidence type="ECO:0000256" key="4">
    <source>
        <dbReference type="ARBA" id="ARBA00022603"/>
    </source>
</evidence>
<dbReference type="GO" id="GO:0003908">
    <property type="term" value="F:methylated-DNA-[protein]-cysteine S-methyltransferase activity"/>
    <property type="evidence" value="ECO:0007669"/>
    <property type="project" value="UniProtKB-EC"/>
</dbReference>
<dbReference type="Gene3D" id="3.30.160.70">
    <property type="entry name" value="Methylated DNA-protein cysteine methyltransferase domain"/>
    <property type="match status" value="1"/>
</dbReference>
<dbReference type="Gene3D" id="1.10.10.10">
    <property type="entry name" value="Winged helix-like DNA-binding domain superfamily/Winged helix DNA-binding domain"/>
    <property type="match status" value="1"/>
</dbReference>
<sequence>MLKLQLSRIESPLGGLLLVVDDAGAIHALDYADHRARLHRLLRQLHEGEFELAEGSAAPHAVADALRRYFDGDLAAIEALPVATLGDSLQRKVWAALRRIPAGRATSYGELAKQLGFDDPRAAIDVGAANGSNPVSIVVPCHRVIGRNGELKGYAGGVVRKRRLLEHEGALPGAGECRPAIATAVQETMQLAF</sequence>
<evidence type="ECO:0000313" key="11">
    <source>
        <dbReference type="Proteomes" id="UP000281118"/>
    </source>
</evidence>
<dbReference type="GO" id="GO:0032259">
    <property type="term" value="P:methylation"/>
    <property type="evidence" value="ECO:0007669"/>
    <property type="project" value="UniProtKB-KW"/>
</dbReference>
<dbReference type="PROSITE" id="PS00374">
    <property type="entry name" value="MGMT"/>
    <property type="match status" value="1"/>
</dbReference>
<dbReference type="InterPro" id="IPR001497">
    <property type="entry name" value="MethylDNA_cys_MeTrfase_AS"/>
</dbReference>
<reference evidence="10 11" key="1">
    <citation type="submission" date="2018-12" db="EMBL/GenBank/DDBJ databases">
        <title>The genome sequences of Variovorax guangxiensis DSM 27352.</title>
        <authorList>
            <person name="Gao J."/>
            <person name="Sun J."/>
        </authorList>
    </citation>
    <scope>NUCLEOTIDE SEQUENCE [LARGE SCALE GENOMIC DNA]</scope>
    <source>
        <strain evidence="10 11">DSM 27352</strain>
    </source>
</reference>
<keyword evidence="6" id="KW-0227">DNA damage</keyword>
<comment type="catalytic activity">
    <reaction evidence="8">
        <text>a 6-O-methyl-2'-deoxyguanosine in DNA + L-cysteinyl-[protein] = S-methyl-L-cysteinyl-[protein] + a 2'-deoxyguanosine in DNA</text>
        <dbReference type="Rhea" id="RHEA:24000"/>
        <dbReference type="Rhea" id="RHEA-COMP:10131"/>
        <dbReference type="Rhea" id="RHEA-COMP:10132"/>
        <dbReference type="Rhea" id="RHEA-COMP:11367"/>
        <dbReference type="Rhea" id="RHEA-COMP:11368"/>
        <dbReference type="ChEBI" id="CHEBI:29950"/>
        <dbReference type="ChEBI" id="CHEBI:82612"/>
        <dbReference type="ChEBI" id="CHEBI:85445"/>
        <dbReference type="ChEBI" id="CHEBI:85448"/>
        <dbReference type="EC" id="2.1.1.63"/>
    </reaction>
</comment>
<dbReference type="CDD" id="cd06445">
    <property type="entry name" value="ATase"/>
    <property type="match status" value="1"/>
</dbReference>
<organism evidence="10 11">
    <name type="scientific">Variovorax guangxiensis</name>
    <dbReference type="NCBI Taxonomy" id="1775474"/>
    <lineage>
        <taxon>Bacteria</taxon>
        <taxon>Pseudomonadati</taxon>
        <taxon>Pseudomonadota</taxon>
        <taxon>Betaproteobacteria</taxon>
        <taxon>Burkholderiales</taxon>
        <taxon>Comamonadaceae</taxon>
        <taxon>Variovorax</taxon>
    </lineage>
</organism>
<dbReference type="NCBIfam" id="TIGR00589">
    <property type="entry name" value="ogt"/>
    <property type="match status" value="1"/>
</dbReference>
<evidence type="ECO:0000256" key="3">
    <source>
        <dbReference type="ARBA" id="ARBA00011918"/>
    </source>
</evidence>
<dbReference type="InterPro" id="IPR036217">
    <property type="entry name" value="MethylDNA_cys_MeTrfase_DNAb"/>
</dbReference>
<dbReference type="PANTHER" id="PTHR10815">
    <property type="entry name" value="METHYLATED-DNA--PROTEIN-CYSTEINE METHYLTRANSFERASE"/>
    <property type="match status" value="1"/>
</dbReference>
<gene>
    <name evidence="10" type="ORF">EJP67_32430</name>
</gene>
<evidence type="ECO:0000313" key="10">
    <source>
        <dbReference type="EMBL" id="RUR71762.1"/>
    </source>
</evidence>
<evidence type="ECO:0000256" key="7">
    <source>
        <dbReference type="ARBA" id="ARBA00023204"/>
    </source>
</evidence>
<protein>
    <recommendedName>
        <fullName evidence="3">methylated-DNA--[protein]-cysteine S-methyltransferase</fullName>
        <ecNumber evidence="3">2.1.1.63</ecNumber>
    </recommendedName>
</protein>
<comment type="catalytic activity">
    <reaction evidence="1">
        <text>a 4-O-methyl-thymidine in DNA + L-cysteinyl-[protein] = a thymidine in DNA + S-methyl-L-cysteinyl-[protein]</text>
        <dbReference type="Rhea" id="RHEA:53428"/>
        <dbReference type="Rhea" id="RHEA-COMP:10131"/>
        <dbReference type="Rhea" id="RHEA-COMP:10132"/>
        <dbReference type="Rhea" id="RHEA-COMP:13555"/>
        <dbReference type="Rhea" id="RHEA-COMP:13556"/>
        <dbReference type="ChEBI" id="CHEBI:29950"/>
        <dbReference type="ChEBI" id="CHEBI:82612"/>
        <dbReference type="ChEBI" id="CHEBI:137386"/>
        <dbReference type="ChEBI" id="CHEBI:137387"/>
        <dbReference type="EC" id="2.1.1.63"/>
    </reaction>
</comment>
<name>A0A3S1F6L1_9BURK</name>
<evidence type="ECO:0000256" key="6">
    <source>
        <dbReference type="ARBA" id="ARBA00022763"/>
    </source>
</evidence>
<evidence type="ECO:0000256" key="2">
    <source>
        <dbReference type="ARBA" id="ARBA00008711"/>
    </source>
</evidence>
<dbReference type="InterPro" id="IPR014048">
    <property type="entry name" value="MethylDNA_cys_MeTrfase_DNA-bd"/>
</dbReference>
<dbReference type="InterPro" id="IPR036388">
    <property type="entry name" value="WH-like_DNA-bd_sf"/>
</dbReference>
<dbReference type="SUPFAM" id="SSF53155">
    <property type="entry name" value="Methylated DNA-protein cysteine methyltransferase domain"/>
    <property type="match status" value="1"/>
</dbReference>
<dbReference type="Pfam" id="PF01035">
    <property type="entry name" value="DNA_binding_1"/>
    <property type="match status" value="1"/>
</dbReference>
<keyword evidence="5 10" id="KW-0808">Transferase</keyword>
<evidence type="ECO:0000256" key="1">
    <source>
        <dbReference type="ARBA" id="ARBA00001286"/>
    </source>
</evidence>
<dbReference type="AlphaFoldDB" id="A0A3S1F6L1"/>
<feature type="domain" description="Methylated-DNA-[protein]-cysteine S-methyltransferase DNA binding" evidence="9">
    <location>
        <begin position="89"/>
        <end position="170"/>
    </location>
</feature>
<dbReference type="Proteomes" id="UP000281118">
    <property type="component" value="Unassembled WGS sequence"/>
</dbReference>
<dbReference type="PANTHER" id="PTHR10815:SF5">
    <property type="entry name" value="METHYLATED-DNA--PROTEIN-CYSTEINE METHYLTRANSFERASE"/>
    <property type="match status" value="1"/>
</dbReference>
<evidence type="ECO:0000256" key="5">
    <source>
        <dbReference type="ARBA" id="ARBA00022679"/>
    </source>
</evidence>
<comment type="similarity">
    <text evidence="2">Belongs to the MGMT family.</text>
</comment>
<dbReference type="OrthoDB" id="9802228at2"/>
<dbReference type="FunFam" id="1.10.10.10:FF:000214">
    <property type="entry name" value="Methylated-DNA--protein-cysteine methyltransferase"/>
    <property type="match status" value="1"/>
</dbReference>
<evidence type="ECO:0000256" key="8">
    <source>
        <dbReference type="ARBA" id="ARBA00049348"/>
    </source>
</evidence>
<evidence type="ECO:0000259" key="9">
    <source>
        <dbReference type="Pfam" id="PF01035"/>
    </source>
</evidence>
<dbReference type="GO" id="GO:0006281">
    <property type="term" value="P:DNA repair"/>
    <property type="evidence" value="ECO:0007669"/>
    <property type="project" value="UniProtKB-KW"/>
</dbReference>
<dbReference type="InterPro" id="IPR036631">
    <property type="entry name" value="MGMT_N_sf"/>
</dbReference>
<dbReference type="SUPFAM" id="SSF46767">
    <property type="entry name" value="Methylated DNA-protein cysteine methyltransferase, C-terminal domain"/>
    <property type="match status" value="1"/>
</dbReference>
<comment type="caution">
    <text evidence="10">The sequence shown here is derived from an EMBL/GenBank/DDBJ whole genome shotgun (WGS) entry which is preliminary data.</text>
</comment>
<dbReference type="RefSeq" id="WP_126025820.1">
    <property type="nucleotide sequence ID" value="NZ_RXFT01000024.1"/>
</dbReference>
<keyword evidence="4 10" id="KW-0489">Methyltransferase</keyword>
<dbReference type="EMBL" id="RXFT01000024">
    <property type="protein sequence ID" value="RUR71762.1"/>
    <property type="molecule type" value="Genomic_DNA"/>
</dbReference>
<keyword evidence="7" id="KW-0234">DNA repair</keyword>
<accession>A0A3S1F6L1</accession>
<proteinExistence type="inferred from homology"/>
<dbReference type="EC" id="2.1.1.63" evidence="3"/>